<comment type="subcellular location">
    <subcellularLocation>
        <location evidence="1">Secreted</location>
    </subcellularLocation>
</comment>
<dbReference type="SUPFAM" id="SSF56399">
    <property type="entry name" value="ADP-ribosylation"/>
    <property type="match status" value="1"/>
</dbReference>
<dbReference type="PANTHER" id="PTHR10339">
    <property type="entry name" value="ADP-RIBOSYLTRANSFERASE"/>
    <property type="match status" value="1"/>
</dbReference>
<keyword evidence="7" id="KW-0548">Nucleotidyltransferase</keyword>
<keyword evidence="10" id="KW-0521">NADP</keyword>
<evidence type="ECO:0000256" key="2">
    <source>
        <dbReference type="ARBA" id="ARBA00009558"/>
    </source>
</evidence>
<dbReference type="GO" id="GO:0005576">
    <property type="term" value="C:extracellular region"/>
    <property type="evidence" value="ECO:0007669"/>
    <property type="project" value="UniProtKB-SubCell"/>
</dbReference>
<sequence>DGCHAQYGRYTPLHWAARDSSSVAVVQALLAAYPEAAKATNKDGRTPADLAARYNDNAEVKAFFASGQHLKATPGQSAAAAGKAAMMQTFAVTVPAGIGAGQQFQASLDGQLTMVIVPRGSSAGSTLHVQIPVRVQKAAVSVPVQPPPPPSLAGRVKRWGDGLEAPAAGSRNFVPQGFEVTLDVPEAIARFGHSASHVKQIMDAGRAKASTSPTPLAPAHAAALYAYTEETPLYGTLNYTMRTPHTDSTPTDTDLKRYADYLRHTERALGSLPTHVSEMQGKVYRGIKVLLNPDVYAPGKRITWQAFSSSTKKQTATLEFVNVLPGRKLSGSLFVIDSITAKDIRHFSAIPSEEEVLFPPNSQFKVEKVVTSEQEKKALLDQLGAYNMADLDVYVLKQMA</sequence>
<evidence type="ECO:0000256" key="6">
    <source>
        <dbReference type="ARBA" id="ARBA00022679"/>
    </source>
</evidence>
<organism evidence="11 12">
    <name type="scientific">Chrysochromulina tobinii</name>
    <dbReference type="NCBI Taxonomy" id="1460289"/>
    <lineage>
        <taxon>Eukaryota</taxon>
        <taxon>Haptista</taxon>
        <taxon>Haptophyta</taxon>
        <taxon>Prymnesiophyceae</taxon>
        <taxon>Prymnesiales</taxon>
        <taxon>Chrysochromulinaceae</taxon>
        <taxon>Chrysochromulina</taxon>
    </lineage>
</organism>
<name>A0A0M0JZC4_9EUKA</name>
<keyword evidence="3" id="KW-0964">Secreted</keyword>
<gene>
    <name evidence="11" type="ORF">Ctob_013531</name>
</gene>
<dbReference type="EMBL" id="JWZX01001898">
    <property type="protein sequence ID" value="KOO31920.1"/>
    <property type="molecule type" value="Genomic_DNA"/>
</dbReference>
<dbReference type="PROSITE" id="PS51996">
    <property type="entry name" value="TR_MART"/>
    <property type="match status" value="1"/>
</dbReference>
<dbReference type="PANTHER" id="PTHR10339:SF25">
    <property type="entry name" value="SECRETED EXOENZYME S"/>
    <property type="match status" value="1"/>
</dbReference>
<feature type="non-terminal residue" evidence="11">
    <location>
        <position position="1"/>
    </location>
</feature>
<dbReference type="Gene3D" id="1.25.40.20">
    <property type="entry name" value="Ankyrin repeat-containing domain"/>
    <property type="match status" value="1"/>
</dbReference>
<dbReference type="GO" id="GO:0016779">
    <property type="term" value="F:nucleotidyltransferase activity"/>
    <property type="evidence" value="ECO:0007669"/>
    <property type="project" value="UniProtKB-KW"/>
</dbReference>
<keyword evidence="12" id="KW-1185">Reference proteome</keyword>
<dbReference type="Proteomes" id="UP000037460">
    <property type="component" value="Unassembled WGS sequence"/>
</dbReference>
<keyword evidence="6 10" id="KW-0808">Transferase</keyword>
<evidence type="ECO:0000256" key="7">
    <source>
        <dbReference type="ARBA" id="ARBA00022695"/>
    </source>
</evidence>
<proteinExistence type="inferred from homology"/>
<protein>
    <recommendedName>
        <fullName evidence="10">NAD(P)(+)--arginine ADP-ribosyltransferase</fullName>
        <ecNumber evidence="10">2.4.2.31</ecNumber>
    </recommendedName>
    <alternativeName>
        <fullName evidence="10">Mono(ADP-ribosyl)transferase</fullName>
    </alternativeName>
</protein>
<dbReference type="Pfam" id="PF01129">
    <property type="entry name" value="ART"/>
    <property type="match status" value="1"/>
</dbReference>
<keyword evidence="10" id="KW-0520">NAD</keyword>
<evidence type="ECO:0000256" key="8">
    <source>
        <dbReference type="ARBA" id="ARBA00023026"/>
    </source>
</evidence>
<dbReference type="InterPro" id="IPR036770">
    <property type="entry name" value="Ankyrin_rpt-contain_sf"/>
</dbReference>
<evidence type="ECO:0000313" key="11">
    <source>
        <dbReference type="EMBL" id="KOO31920.1"/>
    </source>
</evidence>
<comment type="caution">
    <text evidence="11">The sequence shown here is derived from an EMBL/GenBank/DDBJ whole genome shotgun (WGS) entry which is preliminary data.</text>
</comment>
<dbReference type="InterPro" id="IPR050999">
    <property type="entry name" value="ADP-ribosyltransferase_ARG"/>
</dbReference>
<dbReference type="GO" id="GO:0106274">
    <property type="term" value="F:NAD+-protein-arginine ADP-ribosyltransferase activity"/>
    <property type="evidence" value="ECO:0007669"/>
    <property type="project" value="UniProtKB-EC"/>
</dbReference>
<evidence type="ECO:0000256" key="3">
    <source>
        <dbReference type="ARBA" id="ARBA00022525"/>
    </source>
</evidence>
<reference evidence="12" key="1">
    <citation type="journal article" date="2015" name="PLoS Genet.">
        <title>Genome Sequence and Transcriptome Analyses of Chrysochromulina tobin: Metabolic Tools for Enhanced Algal Fitness in the Prominent Order Prymnesiales (Haptophyceae).</title>
        <authorList>
            <person name="Hovde B.T."/>
            <person name="Deodato C.R."/>
            <person name="Hunsperger H.M."/>
            <person name="Ryken S.A."/>
            <person name="Yost W."/>
            <person name="Jha R.K."/>
            <person name="Patterson J."/>
            <person name="Monnat R.J. Jr."/>
            <person name="Barlow S.B."/>
            <person name="Starkenburg S.R."/>
            <person name="Cattolico R.A."/>
        </authorList>
    </citation>
    <scope>NUCLEOTIDE SEQUENCE</scope>
    <source>
        <strain evidence="12">CCMP291</strain>
    </source>
</reference>
<dbReference type="AlphaFoldDB" id="A0A0M0JZC4"/>
<dbReference type="OrthoDB" id="423533at2759"/>
<dbReference type="Pfam" id="PF00023">
    <property type="entry name" value="Ank"/>
    <property type="match status" value="1"/>
</dbReference>
<evidence type="ECO:0000256" key="5">
    <source>
        <dbReference type="ARBA" id="ARBA00022676"/>
    </source>
</evidence>
<evidence type="ECO:0000256" key="9">
    <source>
        <dbReference type="ARBA" id="ARBA00047597"/>
    </source>
</evidence>
<dbReference type="InterPro" id="IPR002110">
    <property type="entry name" value="Ankyrin_rpt"/>
</dbReference>
<accession>A0A0M0JZC4</accession>
<dbReference type="InterPro" id="IPR000768">
    <property type="entry name" value="ART"/>
</dbReference>
<keyword evidence="4" id="KW-0800">Toxin</keyword>
<evidence type="ECO:0000256" key="4">
    <source>
        <dbReference type="ARBA" id="ARBA00022656"/>
    </source>
</evidence>
<evidence type="ECO:0000256" key="1">
    <source>
        <dbReference type="ARBA" id="ARBA00004613"/>
    </source>
</evidence>
<dbReference type="GO" id="GO:0003950">
    <property type="term" value="F:NAD+ poly-ADP-ribosyltransferase activity"/>
    <property type="evidence" value="ECO:0007669"/>
    <property type="project" value="TreeGrafter"/>
</dbReference>
<dbReference type="GO" id="GO:0090729">
    <property type="term" value="F:toxin activity"/>
    <property type="evidence" value="ECO:0007669"/>
    <property type="project" value="UniProtKB-KW"/>
</dbReference>
<dbReference type="SUPFAM" id="SSF48403">
    <property type="entry name" value="Ankyrin repeat"/>
    <property type="match status" value="1"/>
</dbReference>
<keyword evidence="5 10" id="KW-0328">Glycosyltransferase</keyword>
<dbReference type="EC" id="2.4.2.31" evidence="10"/>
<dbReference type="Gene3D" id="3.90.176.10">
    <property type="entry name" value="Toxin ADP-ribosyltransferase, Chain A, domain 1"/>
    <property type="match status" value="1"/>
</dbReference>
<evidence type="ECO:0000256" key="10">
    <source>
        <dbReference type="RuleBase" id="RU361228"/>
    </source>
</evidence>
<comment type="catalytic activity">
    <reaction evidence="9 10">
        <text>L-arginyl-[protein] + NAD(+) = N(omega)-(ADP-D-ribosyl)-L-arginyl-[protein] + nicotinamide + H(+)</text>
        <dbReference type="Rhea" id="RHEA:19149"/>
        <dbReference type="Rhea" id="RHEA-COMP:10532"/>
        <dbReference type="Rhea" id="RHEA-COMP:15087"/>
        <dbReference type="ChEBI" id="CHEBI:15378"/>
        <dbReference type="ChEBI" id="CHEBI:17154"/>
        <dbReference type="ChEBI" id="CHEBI:29965"/>
        <dbReference type="ChEBI" id="CHEBI:57540"/>
        <dbReference type="ChEBI" id="CHEBI:142554"/>
        <dbReference type="EC" id="2.4.2.31"/>
    </reaction>
</comment>
<keyword evidence="8" id="KW-0843">Virulence</keyword>
<evidence type="ECO:0000313" key="12">
    <source>
        <dbReference type="Proteomes" id="UP000037460"/>
    </source>
</evidence>
<comment type="similarity">
    <text evidence="2 10">Belongs to the Arg-specific ADP-ribosyltransferase family.</text>
</comment>